<proteinExistence type="predicted"/>
<accession>A0A9X3ADT9</accession>
<dbReference type="InterPro" id="IPR008966">
    <property type="entry name" value="Adhesion_dom_sf"/>
</dbReference>
<dbReference type="Proteomes" id="UP001150641">
    <property type="component" value="Unassembled WGS sequence"/>
</dbReference>
<reference evidence="3" key="1">
    <citation type="submission" date="2022-03" db="EMBL/GenBank/DDBJ databases">
        <title>Proposal of a novel genus Dryocolo and two novel species.</title>
        <authorList>
            <person name="Maddock D.W."/>
            <person name="Brady C.L."/>
            <person name="Denman S."/>
            <person name="Arnold D."/>
        </authorList>
    </citation>
    <scope>NUCLEOTIDE SEQUENCE</scope>
    <source>
        <strain evidence="3">H6W4</strain>
    </source>
</reference>
<feature type="chain" id="PRO_5040999152" evidence="1">
    <location>
        <begin position="21"/>
        <end position="329"/>
    </location>
</feature>
<gene>
    <name evidence="3" type="ORF">MUA00_16440</name>
</gene>
<dbReference type="GO" id="GO:0009289">
    <property type="term" value="C:pilus"/>
    <property type="evidence" value="ECO:0007669"/>
    <property type="project" value="InterPro"/>
</dbReference>
<keyword evidence="1" id="KW-0732">Signal</keyword>
<dbReference type="Gene3D" id="2.60.40.1090">
    <property type="entry name" value="Fimbrial-type adhesion domain"/>
    <property type="match status" value="1"/>
</dbReference>
<evidence type="ECO:0000313" key="4">
    <source>
        <dbReference type="Proteomes" id="UP001150641"/>
    </source>
</evidence>
<keyword evidence="4" id="KW-1185">Reference proteome</keyword>
<comment type="caution">
    <text evidence="3">The sequence shown here is derived from an EMBL/GenBank/DDBJ whole genome shotgun (WGS) entry which is preliminary data.</text>
</comment>
<evidence type="ECO:0000256" key="1">
    <source>
        <dbReference type="SAM" id="SignalP"/>
    </source>
</evidence>
<organism evidence="3 4">
    <name type="scientific">Dryocola boscaweniae</name>
    <dbReference type="NCBI Taxonomy" id="2925397"/>
    <lineage>
        <taxon>Bacteria</taxon>
        <taxon>Pseudomonadati</taxon>
        <taxon>Pseudomonadota</taxon>
        <taxon>Gammaproteobacteria</taxon>
        <taxon>Enterobacterales</taxon>
        <taxon>Enterobacteriaceae</taxon>
        <taxon>Dryocola</taxon>
    </lineage>
</organism>
<dbReference type="InterPro" id="IPR036937">
    <property type="entry name" value="Adhesion_dom_fimbrial_sf"/>
</dbReference>
<sequence>MLRIFVAMASAFIFSHGAEAACTLARGAPTTVTIPSQVIRIAADAPVDTSNPVAQYDSPTAGQNIGYDDCLAGTEYGKRVLNLIGQNSSTKIYQTNIPGIGIKILWNNSEAFGNFPSTSYLSFKNGEQSGTFDFLAGSFYRVQFFKTEDILRLNNPQGDTVLPAAEIAYNYLRTEDPASYIMKLSIGEIKVISTPACTTDGTKTVDFNNVTPSLLSAGVVRNLDFAIVCKSDYGSYSAKASIVTTTPSSDASYIRVEDAAGNKDRLGIQITDGAGRAMKVDGSTSEQKTSITSQGPAEFAWNAKLIPANQPSPAGGIFHAKAEIVFDIQ</sequence>
<feature type="domain" description="Fimbrial-type adhesion" evidence="2">
    <location>
        <begin position="193"/>
        <end position="329"/>
    </location>
</feature>
<dbReference type="Pfam" id="PF00419">
    <property type="entry name" value="Fimbrial"/>
    <property type="match status" value="1"/>
</dbReference>
<dbReference type="SUPFAM" id="SSF49401">
    <property type="entry name" value="Bacterial adhesins"/>
    <property type="match status" value="1"/>
</dbReference>
<dbReference type="GO" id="GO:0007155">
    <property type="term" value="P:cell adhesion"/>
    <property type="evidence" value="ECO:0007669"/>
    <property type="project" value="InterPro"/>
</dbReference>
<feature type="signal peptide" evidence="1">
    <location>
        <begin position="1"/>
        <end position="20"/>
    </location>
</feature>
<dbReference type="RefSeq" id="WP_271124101.1">
    <property type="nucleotide sequence ID" value="NZ_JALHAN010000068.1"/>
</dbReference>
<dbReference type="EMBL" id="JALHAP010000081">
    <property type="protein sequence ID" value="MCT4703368.1"/>
    <property type="molecule type" value="Genomic_DNA"/>
</dbReference>
<protein>
    <submittedName>
        <fullName evidence="3">Fimbrial protein</fullName>
    </submittedName>
</protein>
<evidence type="ECO:0000313" key="3">
    <source>
        <dbReference type="EMBL" id="MCT4703368.1"/>
    </source>
</evidence>
<dbReference type="Gene3D" id="2.60.40.3310">
    <property type="match status" value="1"/>
</dbReference>
<evidence type="ECO:0000259" key="2">
    <source>
        <dbReference type="Pfam" id="PF00419"/>
    </source>
</evidence>
<dbReference type="AlphaFoldDB" id="A0A9X3ADT9"/>
<dbReference type="InterPro" id="IPR000259">
    <property type="entry name" value="Adhesion_dom_fimbrial"/>
</dbReference>
<name>A0A9X3ADT9_9ENTR</name>